<feature type="region of interest" description="Disordered" evidence="1">
    <location>
        <begin position="444"/>
        <end position="506"/>
    </location>
</feature>
<proteinExistence type="predicted"/>
<comment type="caution">
    <text evidence="2">The sequence shown here is derived from an EMBL/GenBank/DDBJ whole genome shotgun (WGS) entry which is preliminary data.</text>
</comment>
<dbReference type="Proteomes" id="UP000681722">
    <property type="component" value="Unassembled WGS sequence"/>
</dbReference>
<gene>
    <name evidence="2" type="ORF">GPM918_LOCUS10335</name>
    <name evidence="3" type="ORF">SRO942_LOCUS10336</name>
</gene>
<dbReference type="OrthoDB" id="2151435at2759"/>
<dbReference type="EMBL" id="CAJNOQ010002027">
    <property type="protein sequence ID" value="CAF0933894.1"/>
    <property type="molecule type" value="Genomic_DNA"/>
</dbReference>
<feature type="compositionally biased region" description="Low complexity" evidence="1">
    <location>
        <begin position="357"/>
        <end position="374"/>
    </location>
</feature>
<dbReference type="EMBL" id="CAJOBC010002027">
    <property type="protein sequence ID" value="CAF3711459.1"/>
    <property type="molecule type" value="Genomic_DNA"/>
</dbReference>
<feature type="compositionally biased region" description="Basic and acidic residues" evidence="1">
    <location>
        <begin position="451"/>
        <end position="479"/>
    </location>
</feature>
<reference evidence="2" key="1">
    <citation type="submission" date="2021-02" db="EMBL/GenBank/DDBJ databases">
        <authorList>
            <person name="Nowell W R."/>
        </authorList>
    </citation>
    <scope>NUCLEOTIDE SEQUENCE</scope>
</reference>
<sequence>MGHHPSKFKPNKSYSLTPKGGPPFVQPHLHDLSRFAVITVIFNPVHFHTRYELYHRFAKHMADSNVRLFTVECIFHSTRKFGLPEQKFEVTNANNPDHFQFIAPSIIWLKENLINIAVTQLPKHIEYIAWIDADVEFERLDWPHLAMNAMQKYSIVQLFECGFFCGPNGKNEILRRDYSFAYSIRNNKPIDPKRKDWYAHPGYAWTMKRSDFILLGGLLDFSIVGSADLHFAFALLNRVTETFPPGLHLDYASLTTKWAEKLYAIANGGENVGYIPVNLYHYWHGSRENRHYVDRWSILERNRFSPYSDLEKHDNGLLRLTGKGNRRTEVLEQDIVNYFKSRNEDMKIIPSPQKPSQPVNRPKPNQQPQKKYPQIAPPRRTGNSSNFSRPVPSAIRWTSGGANTHVDDDQFYHHCTCHGHHHHPGNHDCPCYIPNGDDCFPHEHHGHHGHHSDQQEWNTDHHNHPQDWQHTHHHHDDPAHSGGHHHHDDHAYSGGHHHHDDHAYSGGHHWGHDASHHDYSSGHTYDNSGGNYSAGDYSGGNYTAGDYSGGNGSFY</sequence>
<name>A0A814BV10_9BILA</name>
<keyword evidence="4" id="KW-1185">Reference proteome</keyword>
<evidence type="ECO:0000313" key="3">
    <source>
        <dbReference type="EMBL" id="CAF3711459.1"/>
    </source>
</evidence>
<organism evidence="2 4">
    <name type="scientific">Didymodactylos carnosus</name>
    <dbReference type="NCBI Taxonomy" id="1234261"/>
    <lineage>
        <taxon>Eukaryota</taxon>
        <taxon>Metazoa</taxon>
        <taxon>Spiralia</taxon>
        <taxon>Gnathifera</taxon>
        <taxon>Rotifera</taxon>
        <taxon>Eurotatoria</taxon>
        <taxon>Bdelloidea</taxon>
        <taxon>Philodinida</taxon>
        <taxon>Philodinidae</taxon>
        <taxon>Didymodactylos</taxon>
    </lineage>
</organism>
<dbReference type="AlphaFoldDB" id="A0A814BV10"/>
<evidence type="ECO:0000256" key="1">
    <source>
        <dbReference type="SAM" id="MobiDB-lite"/>
    </source>
</evidence>
<dbReference type="Proteomes" id="UP000663829">
    <property type="component" value="Unassembled WGS sequence"/>
</dbReference>
<evidence type="ECO:0000313" key="4">
    <source>
        <dbReference type="Proteomes" id="UP000663829"/>
    </source>
</evidence>
<accession>A0A814BV10</accession>
<feature type="region of interest" description="Disordered" evidence="1">
    <location>
        <begin position="342"/>
        <end position="401"/>
    </location>
</feature>
<protein>
    <submittedName>
        <fullName evidence="2">Uncharacterized protein</fullName>
    </submittedName>
</protein>
<evidence type="ECO:0000313" key="2">
    <source>
        <dbReference type="EMBL" id="CAF0933894.1"/>
    </source>
</evidence>